<evidence type="ECO:0000313" key="5">
    <source>
        <dbReference type="Proteomes" id="UP001521150"/>
    </source>
</evidence>
<keyword evidence="3" id="KW-0732">Signal</keyword>
<feature type="transmembrane region" description="Helical" evidence="2">
    <location>
        <begin position="167"/>
        <end position="188"/>
    </location>
</feature>
<feature type="chain" id="PRO_5045640694" description="LPXTG-motif cell wall anchor domain-containing protein" evidence="3">
    <location>
        <begin position="21"/>
        <end position="194"/>
    </location>
</feature>
<evidence type="ECO:0000256" key="2">
    <source>
        <dbReference type="SAM" id="Phobius"/>
    </source>
</evidence>
<keyword evidence="2" id="KW-0812">Transmembrane</keyword>
<protein>
    <recommendedName>
        <fullName evidence="6">LPXTG-motif cell wall anchor domain-containing protein</fullName>
    </recommendedName>
</protein>
<reference evidence="4 5" key="1">
    <citation type="submission" date="2021-12" db="EMBL/GenBank/DDBJ databases">
        <title>Genome sequence of Kibdelosporangium philippinense ATCC 49844.</title>
        <authorList>
            <person name="Fedorov E.A."/>
            <person name="Omeragic M."/>
            <person name="Shalygina K.F."/>
            <person name="Maclea K.S."/>
        </authorList>
    </citation>
    <scope>NUCLEOTIDE SEQUENCE [LARGE SCALE GENOMIC DNA]</scope>
    <source>
        <strain evidence="4 5">ATCC 49844</strain>
    </source>
</reference>
<proteinExistence type="predicted"/>
<organism evidence="4 5">
    <name type="scientific">Kibdelosporangium philippinense</name>
    <dbReference type="NCBI Taxonomy" id="211113"/>
    <lineage>
        <taxon>Bacteria</taxon>
        <taxon>Bacillati</taxon>
        <taxon>Actinomycetota</taxon>
        <taxon>Actinomycetes</taxon>
        <taxon>Pseudonocardiales</taxon>
        <taxon>Pseudonocardiaceae</taxon>
        <taxon>Kibdelosporangium</taxon>
    </lineage>
</organism>
<sequence>MHKKTFFGTVALGIAGLALAAPMANATTAKGSLGFDHNPAKAGDKISVIGTCDDPKFTTAKVDSTVLEPFEVSLKDDGKGGKALTGATTVKKDAKPGTYPVTYQCGTVRVASKLTIVTDEKTKPTATATKPAPVKPREAQVAVKPKGSANTGDGSEAAAQQDSGSDAGMYVLGGAGLLAAGGAGAYFLRRRSHA</sequence>
<keyword evidence="2" id="KW-1133">Transmembrane helix</keyword>
<feature type="compositionally biased region" description="Polar residues" evidence="1">
    <location>
        <begin position="148"/>
        <end position="163"/>
    </location>
</feature>
<evidence type="ECO:0008006" key="6">
    <source>
        <dbReference type="Google" id="ProtNLM"/>
    </source>
</evidence>
<evidence type="ECO:0000313" key="4">
    <source>
        <dbReference type="EMBL" id="MCE7005852.1"/>
    </source>
</evidence>
<gene>
    <name evidence="4" type="ORF">LWC34_23920</name>
</gene>
<comment type="caution">
    <text evidence="4">The sequence shown here is derived from an EMBL/GenBank/DDBJ whole genome shotgun (WGS) entry which is preliminary data.</text>
</comment>
<accession>A0ABS8ZE81</accession>
<name>A0ABS8ZE81_9PSEU</name>
<dbReference type="EMBL" id="JAJVCN010000002">
    <property type="protein sequence ID" value="MCE7005852.1"/>
    <property type="molecule type" value="Genomic_DNA"/>
</dbReference>
<keyword evidence="2" id="KW-0472">Membrane</keyword>
<evidence type="ECO:0000256" key="1">
    <source>
        <dbReference type="SAM" id="MobiDB-lite"/>
    </source>
</evidence>
<keyword evidence="5" id="KW-1185">Reference proteome</keyword>
<dbReference type="Proteomes" id="UP001521150">
    <property type="component" value="Unassembled WGS sequence"/>
</dbReference>
<feature type="region of interest" description="Disordered" evidence="1">
    <location>
        <begin position="122"/>
        <end position="163"/>
    </location>
</feature>
<evidence type="ECO:0000256" key="3">
    <source>
        <dbReference type="SAM" id="SignalP"/>
    </source>
</evidence>
<dbReference type="RefSeq" id="WP_233727378.1">
    <property type="nucleotide sequence ID" value="NZ_JAJVCN010000002.1"/>
</dbReference>
<feature type="signal peptide" evidence="3">
    <location>
        <begin position="1"/>
        <end position="20"/>
    </location>
</feature>